<protein>
    <submittedName>
        <fullName evidence="1">Uncharacterized protein</fullName>
    </submittedName>
</protein>
<organism evidence="1 2">
    <name type="scientific">Aliivibrio fischeri</name>
    <name type="common">Vibrio fischeri</name>
    <dbReference type="NCBI Taxonomy" id="668"/>
    <lineage>
        <taxon>Bacteria</taxon>
        <taxon>Pseudomonadati</taxon>
        <taxon>Pseudomonadota</taxon>
        <taxon>Gammaproteobacteria</taxon>
        <taxon>Vibrionales</taxon>
        <taxon>Vibrionaceae</taxon>
        <taxon>Aliivibrio</taxon>
    </lineage>
</organism>
<name>A0A510USL8_ALIFS</name>
<accession>A0A510USL8</accession>
<dbReference type="RefSeq" id="WP_146866441.1">
    <property type="nucleotide sequence ID" value="NZ_BJTZ01000043.1"/>
</dbReference>
<sequence>MNYKSLSIFDLNQMDLTNVVHPIYQNIYLRKLKRIKYLEVHHILVIEHLPKNDGLFDDLVEVRKDVPFSLRCHINNMLKRGNFHRGESATMRKGIISSVEIESLMNEQLPLLSVSVAECEYISNECNKTEQQIDIKYLNSIPFSFEMNCQHKDDIFQNELSLFLEQVSHNKLLNLIFNFNGQNATPISQVEPYNLLSDSRQIIFDAVTDWGMSYEDVVKVLYNPDDICEPVCGVSASNVIRLFLDTQIVGRNKVTVPFSGINNLKNKIKYREKHKNYVAYIMDGYMGHAYVIRIPPQYENEVKIYIYQSDLGDGVTRELKLSQWMKARGRELIPLNKLITLIHGFMNGHCDKQLMAEIFDYESNVSAINSDMLEIDKSIKFSFDECSYDTAYKNIKLIKSNVMQ</sequence>
<evidence type="ECO:0000313" key="2">
    <source>
        <dbReference type="Proteomes" id="UP000321787"/>
    </source>
</evidence>
<gene>
    <name evidence="1" type="ORF">AFI02nite_38810</name>
</gene>
<dbReference type="AlphaFoldDB" id="A0A510USL8"/>
<proteinExistence type="predicted"/>
<dbReference type="Proteomes" id="UP000321787">
    <property type="component" value="Unassembled WGS sequence"/>
</dbReference>
<reference evidence="1 2" key="1">
    <citation type="submission" date="2019-07" db="EMBL/GenBank/DDBJ databases">
        <title>Whole genome shotgun sequence of Aliivibrio fischeri NBRC 101058.</title>
        <authorList>
            <person name="Hosoyama A."/>
            <person name="Uohara A."/>
            <person name="Ohji S."/>
            <person name="Ichikawa N."/>
        </authorList>
    </citation>
    <scope>NUCLEOTIDE SEQUENCE [LARGE SCALE GENOMIC DNA]</scope>
    <source>
        <strain evidence="1 2">NBRC 101058</strain>
    </source>
</reference>
<dbReference type="Pfam" id="PF16374">
    <property type="entry name" value="CIF"/>
    <property type="match status" value="1"/>
</dbReference>
<dbReference type="InterPro" id="IPR032278">
    <property type="entry name" value="Cif"/>
</dbReference>
<dbReference type="EMBL" id="BJTZ01000043">
    <property type="protein sequence ID" value="GEK15845.1"/>
    <property type="molecule type" value="Genomic_DNA"/>
</dbReference>
<comment type="caution">
    <text evidence="1">The sequence shown here is derived from an EMBL/GenBank/DDBJ whole genome shotgun (WGS) entry which is preliminary data.</text>
</comment>
<evidence type="ECO:0000313" key="1">
    <source>
        <dbReference type="EMBL" id="GEK15845.1"/>
    </source>
</evidence>